<organism evidence="2">
    <name type="scientific">Timema douglasi</name>
    <name type="common">Walking stick</name>
    <dbReference type="NCBI Taxonomy" id="61478"/>
    <lineage>
        <taxon>Eukaryota</taxon>
        <taxon>Metazoa</taxon>
        <taxon>Ecdysozoa</taxon>
        <taxon>Arthropoda</taxon>
        <taxon>Hexapoda</taxon>
        <taxon>Insecta</taxon>
        <taxon>Pterygota</taxon>
        <taxon>Neoptera</taxon>
        <taxon>Polyneoptera</taxon>
        <taxon>Phasmatodea</taxon>
        <taxon>Timematodea</taxon>
        <taxon>Timematoidea</taxon>
        <taxon>Timematidae</taxon>
        <taxon>Timema</taxon>
    </lineage>
</organism>
<feature type="compositionally biased region" description="Low complexity" evidence="1">
    <location>
        <begin position="22"/>
        <end position="38"/>
    </location>
</feature>
<evidence type="ECO:0000313" key="2">
    <source>
        <dbReference type="EMBL" id="CAD7195429.1"/>
    </source>
</evidence>
<gene>
    <name evidence="2" type="ORF">TDIB3V08_LOCUS1813</name>
</gene>
<evidence type="ECO:0000256" key="1">
    <source>
        <dbReference type="SAM" id="MobiDB-lite"/>
    </source>
</evidence>
<proteinExistence type="predicted"/>
<feature type="region of interest" description="Disordered" evidence="1">
    <location>
        <begin position="1"/>
        <end position="67"/>
    </location>
</feature>
<dbReference type="AlphaFoldDB" id="A0A7R8Z677"/>
<reference evidence="2" key="1">
    <citation type="submission" date="2020-11" db="EMBL/GenBank/DDBJ databases">
        <authorList>
            <person name="Tran Van P."/>
        </authorList>
    </citation>
    <scope>NUCLEOTIDE SEQUENCE</scope>
</reference>
<protein>
    <submittedName>
        <fullName evidence="2">Uncharacterized protein</fullName>
    </submittedName>
</protein>
<accession>A0A7R8Z677</accession>
<dbReference type="EMBL" id="OA564749">
    <property type="protein sequence ID" value="CAD7195429.1"/>
    <property type="molecule type" value="Genomic_DNA"/>
</dbReference>
<sequence length="206" mass="23364">MHDKIDHRPPGWRPYAEDSGSESHPLLSSSESRISRTSFGATTCMFPDSETSDLESAPRPPPAVHRSTIHNSSRWLDLDMTPVPWARWQPPPHKYSVIRRLSARSSQNGQSDPPRLYGELRPFAFGKDVPVKRRGSMDGDLSSATYNRFQFYSKLRSYSLESGELLESGKEFRETILSTSDRDSNPDIPVLSILIQHENDALNYVM</sequence>
<name>A0A7R8Z677_TIMDO</name>